<keyword evidence="2" id="KW-1185">Reference proteome</keyword>
<proteinExistence type="predicted"/>
<accession>A0A2K4ZQ24</accession>
<gene>
    <name evidence="1" type="ORF">AMURIS_05353</name>
</gene>
<protein>
    <submittedName>
        <fullName evidence="1">Uncharacterized protein</fullName>
    </submittedName>
</protein>
<name>A0A2K4ZQ24_9FIRM</name>
<dbReference type="AlphaFoldDB" id="A0A2K4ZQ24"/>
<dbReference type="RefSeq" id="WP_146040209.1">
    <property type="nucleotide sequence ID" value="NZ_OFSM01000057.1"/>
</dbReference>
<evidence type="ECO:0000313" key="2">
    <source>
        <dbReference type="Proteomes" id="UP000236311"/>
    </source>
</evidence>
<evidence type="ECO:0000313" key="1">
    <source>
        <dbReference type="EMBL" id="SOY32588.1"/>
    </source>
</evidence>
<dbReference type="Proteomes" id="UP000236311">
    <property type="component" value="Unassembled WGS sequence"/>
</dbReference>
<sequence>MPWRVEEYVDVAFGYGVSVLEAQDDWHYHGNSPFCMNDFKDRKAPMLVIDITGEERYYSLAANKEDVYGIFMGDRFEDTLWEELGGVVMTR</sequence>
<reference evidence="1 2" key="1">
    <citation type="submission" date="2018-01" db="EMBL/GenBank/DDBJ databases">
        <authorList>
            <person name="Gaut B.S."/>
            <person name="Morton B.R."/>
            <person name="Clegg M.T."/>
            <person name="Duvall M.R."/>
        </authorList>
    </citation>
    <scope>NUCLEOTIDE SEQUENCE [LARGE SCALE GENOMIC DNA]</scope>
    <source>
        <strain evidence="1">GP69</strain>
    </source>
</reference>
<organism evidence="1 2">
    <name type="scientific">Acetatifactor muris</name>
    <dbReference type="NCBI Taxonomy" id="879566"/>
    <lineage>
        <taxon>Bacteria</taxon>
        <taxon>Bacillati</taxon>
        <taxon>Bacillota</taxon>
        <taxon>Clostridia</taxon>
        <taxon>Lachnospirales</taxon>
        <taxon>Lachnospiraceae</taxon>
        <taxon>Acetatifactor</taxon>
    </lineage>
</organism>
<dbReference type="EMBL" id="OFSM01000057">
    <property type="protein sequence ID" value="SOY32588.1"/>
    <property type="molecule type" value="Genomic_DNA"/>
</dbReference>